<accession>A0A1H6E5C1</accession>
<sequence length="187" mass="20943">MAAKDYTPPAQHIQLSPKLEGAVRPELPRTGGEREMLTAFLDWHRETFALKCAGVAADRMSQKAVPPSALSLHGLVRHLAGVERWWFRQHFAGEDLPMLHYSDDAPDQDFEWLDGDVAEAFAVWRTECDHARRIVAAAPSLDATCRSLVTGKEMSLRYILVDLIAEYARHNGHADLLRERIDGTTGV</sequence>
<reference evidence="1 2" key="1">
    <citation type="submission" date="2016-10" db="EMBL/GenBank/DDBJ databases">
        <authorList>
            <person name="de Groot N.N."/>
        </authorList>
    </citation>
    <scope>NUCLEOTIDE SEQUENCE [LARGE SCALE GENOMIC DNA]</scope>
    <source>
        <strain evidence="1 2">CGMCC 4.2023</strain>
    </source>
</reference>
<dbReference type="SUPFAM" id="SSF109854">
    <property type="entry name" value="DinB/YfiT-like putative metalloenzymes"/>
    <property type="match status" value="1"/>
</dbReference>
<evidence type="ECO:0000313" key="1">
    <source>
        <dbReference type="EMBL" id="SEG92882.1"/>
    </source>
</evidence>
<dbReference type="Proteomes" id="UP000236754">
    <property type="component" value="Unassembled WGS sequence"/>
</dbReference>
<gene>
    <name evidence="1" type="ORF">SAMN05216223_126129</name>
</gene>
<protein>
    <recommendedName>
        <fullName evidence="3">Mini-circle protein</fullName>
    </recommendedName>
</protein>
<dbReference type="Pfam" id="PF04978">
    <property type="entry name" value="MST"/>
    <property type="match status" value="1"/>
</dbReference>
<name>A0A1H6E5C1_9ACTN</name>
<evidence type="ECO:0008006" key="3">
    <source>
        <dbReference type="Google" id="ProtNLM"/>
    </source>
</evidence>
<keyword evidence="2" id="KW-1185">Reference proteome</keyword>
<dbReference type="RefSeq" id="WP_103890451.1">
    <property type="nucleotide sequence ID" value="NZ_FNVU01000026.1"/>
</dbReference>
<evidence type="ECO:0000313" key="2">
    <source>
        <dbReference type="Proteomes" id="UP000236754"/>
    </source>
</evidence>
<proteinExistence type="predicted"/>
<dbReference type="EMBL" id="FNVU01000026">
    <property type="protein sequence ID" value="SEG92882.1"/>
    <property type="molecule type" value="Genomic_DNA"/>
</dbReference>
<dbReference type="AlphaFoldDB" id="A0A1H6E5C1"/>
<dbReference type="Gene3D" id="1.20.120.450">
    <property type="entry name" value="dinb family like domain"/>
    <property type="match status" value="1"/>
</dbReference>
<dbReference type="InterPro" id="IPR034660">
    <property type="entry name" value="DinB/YfiT-like"/>
</dbReference>
<dbReference type="InterPro" id="IPR007061">
    <property type="entry name" value="MST-like"/>
</dbReference>
<organism evidence="1 2">
    <name type="scientific">Actinacidiphila yanglinensis</name>
    <dbReference type="NCBI Taxonomy" id="310779"/>
    <lineage>
        <taxon>Bacteria</taxon>
        <taxon>Bacillati</taxon>
        <taxon>Actinomycetota</taxon>
        <taxon>Actinomycetes</taxon>
        <taxon>Kitasatosporales</taxon>
        <taxon>Streptomycetaceae</taxon>
        <taxon>Actinacidiphila</taxon>
    </lineage>
</organism>
<dbReference type="OrthoDB" id="4548523at2"/>